<evidence type="ECO:0000313" key="2">
    <source>
        <dbReference type="EMBL" id="KIK10551.1"/>
    </source>
</evidence>
<name>A0A0C9Y071_9AGAM</name>
<accession>A0A0C9Y071</accession>
<proteinExistence type="predicted"/>
<dbReference type="OrthoDB" id="2692910at2759"/>
<evidence type="ECO:0000313" key="3">
    <source>
        <dbReference type="Proteomes" id="UP000054018"/>
    </source>
</evidence>
<feature type="region of interest" description="Disordered" evidence="1">
    <location>
        <begin position="1"/>
        <end position="23"/>
    </location>
</feature>
<reference evidence="3" key="2">
    <citation type="submission" date="2015-01" db="EMBL/GenBank/DDBJ databases">
        <title>Evolutionary Origins and Diversification of the Mycorrhizal Mutualists.</title>
        <authorList>
            <consortium name="DOE Joint Genome Institute"/>
            <consortium name="Mycorrhizal Genomics Consortium"/>
            <person name="Kohler A."/>
            <person name="Kuo A."/>
            <person name="Nagy L.G."/>
            <person name="Floudas D."/>
            <person name="Copeland A."/>
            <person name="Barry K.W."/>
            <person name="Cichocki N."/>
            <person name="Veneault-Fourrey C."/>
            <person name="LaButti K."/>
            <person name="Lindquist E.A."/>
            <person name="Lipzen A."/>
            <person name="Lundell T."/>
            <person name="Morin E."/>
            <person name="Murat C."/>
            <person name="Riley R."/>
            <person name="Ohm R."/>
            <person name="Sun H."/>
            <person name="Tunlid A."/>
            <person name="Henrissat B."/>
            <person name="Grigoriev I.V."/>
            <person name="Hibbett D.S."/>
            <person name="Martin F."/>
        </authorList>
    </citation>
    <scope>NUCLEOTIDE SEQUENCE [LARGE SCALE GENOMIC DNA]</scope>
    <source>
        <strain evidence="3">441</strain>
    </source>
</reference>
<dbReference type="HOGENOM" id="CLU_046026_0_0_1"/>
<dbReference type="AlphaFoldDB" id="A0A0C9Y071"/>
<protein>
    <submittedName>
        <fullName evidence="2">Uncharacterized protein</fullName>
    </submittedName>
</protein>
<organism evidence="2 3">
    <name type="scientific">Pisolithus microcarpus 441</name>
    <dbReference type="NCBI Taxonomy" id="765257"/>
    <lineage>
        <taxon>Eukaryota</taxon>
        <taxon>Fungi</taxon>
        <taxon>Dikarya</taxon>
        <taxon>Basidiomycota</taxon>
        <taxon>Agaricomycotina</taxon>
        <taxon>Agaricomycetes</taxon>
        <taxon>Agaricomycetidae</taxon>
        <taxon>Boletales</taxon>
        <taxon>Sclerodermatineae</taxon>
        <taxon>Pisolithaceae</taxon>
        <taxon>Pisolithus</taxon>
    </lineage>
</organism>
<dbReference type="Proteomes" id="UP000054018">
    <property type="component" value="Unassembled WGS sequence"/>
</dbReference>
<feature type="non-terminal residue" evidence="2">
    <location>
        <position position="1"/>
    </location>
</feature>
<feature type="non-terminal residue" evidence="2">
    <location>
        <position position="248"/>
    </location>
</feature>
<gene>
    <name evidence="2" type="ORF">PISMIDRAFT_78192</name>
</gene>
<sequence>KGKGKATNTEDADAGGREIPHSKRSGYLSKAALEEIRAFAKNVKTTAEELGQQHADRNAINNLITKEYNSLMKDVPKDDLAARREKLKLVYEWSENSSAIPTNRSVKSIAVRVANVKTQFSGLAEAWSNLEDIEIVGAVMYVGQDPEGHQTSGIFGGSDVVREFINAKAIDAGSLRQLVVPYLQRKLGHLYDGQTDDKEEQDSLDDAPEIEIKCWNQDIINTLDANPLKGEVPLVKATDGTILRKISD</sequence>
<keyword evidence="3" id="KW-1185">Reference proteome</keyword>
<reference evidence="2 3" key="1">
    <citation type="submission" date="2014-04" db="EMBL/GenBank/DDBJ databases">
        <authorList>
            <consortium name="DOE Joint Genome Institute"/>
            <person name="Kuo A."/>
            <person name="Kohler A."/>
            <person name="Costa M.D."/>
            <person name="Nagy L.G."/>
            <person name="Floudas D."/>
            <person name="Copeland A."/>
            <person name="Barry K.W."/>
            <person name="Cichocki N."/>
            <person name="Veneault-Fourrey C."/>
            <person name="LaButti K."/>
            <person name="Lindquist E.A."/>
            <person name="Lipzen A."/>
            <person name="Lundell T."/>
            <person name="Morin E."/>
            <person name="Murat C."/>
            <person name="Sun H."/>
            <person name="Tunlid A."/>
            <person name="Henrissat B."/>
            <person name="Grigoriev I.V."/>
            <person name="Hibbett D.S."/>
            <person name="Martin F."/>
            <person name="Nordberg H.P."/>
            <person name="Cantor M.N."/>
            <person name="Hua S.X."/>
        </authorList>
    </citation>
    <scope>NUCLEOTIDE SEQUENCE [LARGE SCALE GENOMIC DNA]</scope>
    <source>
        <strain evidence="2 3">441</strain>
    </source>
</reference>
<dbReference type="EMBL" id="KN834582">
    <property type="protein sequence ID" value="KIK10551.1"/>
    <property type="molecule type" value="Genomic_DNA"/>
</dbReference>
<evidence type="ECO:0000256" key="1">
    <source>
        <dbReference type="SAM" id="MobiDB-lite"/>
    </source>
</evidence>